<feature type="domain" description="PAS" evidence="2">
    <location>
        <begin position="186"/>
        <end position="244"/>
    </location>
</feature>
<dbReference type="InterPro" id="IPR001610">
    <property type="entry name" value="PAC"/>
</dbReference>
<proteinExistence type="predicted"/>
<dbReference type="GO" id="GO:1902201">
    <property type="term" value="P:negative regulation of bacterial-type flagellum-dependent cell motility"/>
    <property type="evidence" value="ECO:0007669"/>
    <property type="project" value="TreeGrafter"/>
</dbReference>
<dbReference type="Gene3D" id="3.30.450.20">
    <property type="entry name" value="PAS domain"/>
    <property type="match status" value="3"/>
</dbReference>
<evidence type="ECO:0008006" key="7">
    <source>
        <dbReference type="Google" id="ProtNLM"/>
    </source>
</evidence>
<reference evidence="5 6" key="2">
    <citation type="submission" date="2018-06" db="EMBL/GenBank/DDBJ databases">
        <title>Metagenomic assembly of (sub)arctic Cyanobacteria and their associated microbiome from non-axenic cultures.</title>
        <authorList>
            <person name="Baurain D."/>
        </authorList>
    </citation>
    <scope>NUCLEOTIDE SEQUENCE [LARGE SCALE GENOMIC DNA]</scope>
    <source>
        <strain evidence="5">ULC041bin1</strain>
    </source>
</reference>
<dbReference type="InterPro" id="IPR000700">
    <property type="entry name" value="PAS-assoc_C"/>
</dbReference>
<evidence type="ECO:0000259" key="3">
    <source>
        <dbReference type="PROSITE" id="PS50113"/>
    </source>
</evidence>
<dbReference type="SUPFAM" id="SSF55785">
    <property type="entry name" value="PYP-like sensor domain (PAS domain)"/>
    <property type="match status" value="3"/>
</dbReference>
<dbReference type="Pfam" id="PF00990">
    <property type="entry name" value="GGDEF"/>
    <property type="match status" value="1"/>
</dbReference>
<dbReference type="Pfam" id="PF08448">
    <property type="entry name" value="PAS_4"/>
    <property type="match status" value="2"/>
</dbReference>
<dbReference type="AlphaFoldDB" id="A0A2W4XIH8"/>
<dbReference type="PROSITE" id="PS50113">
    <property type="entry name" value="PAC"/>
    <property type="match status" value="1"/>
</dbReference>
<dbReference type="InterPro" id="IPR013655">
    <property type="entry name" value="PAS_fold_3"/>
</dbReference>
<feature type="compositionally biased region" description="Polar residues" evidence="1">
    <location>
        <begin position="16"/>
        <end position="27"/>
    </location>
</feature>
<evidence type="ECO:0000313" key="5">
    <source>
        <dbReference type="EMBL" id="PZO34395.1"/>
    </source>
</evidence>
<dbReference type="SMART" id="SM00091">
    <property type="entry name" value="PAS"/>
    <property type="match status" value="3"/>
</dbReference>
<comment type="caution">
    <text evidence="5">The sequence shown here is derived from an EMBL/GenBank/DDBJ whole genome shotgun (WGS) entry which is preliminary data.</text>
</comment>
<gene>
    <name evidence="5" type="ORF">DCF17_20470</name>
</gene>
<sequence length="629" mass="70381">MPSADESETPPELDSTVANLPTASPSRQDAVYPDSTAFSIASQQPWQTLFAAALDAMLIANNEGYYVDANPAACQLLELPRQALVGRRVADFLPPGVDFDLLWLVFLAAGQGRGEQQLRLDSGAIKTVEFSATAHVYPDHHLSCWRDITDRKRAEAECDALSRQLEHWVISSAEKLQITEAELRSQQQRTESILSSLECVVWSVDPKTLATIYVNAAAEMLYGHSPEAFLADGNLWFSCVHPEDLPLLLGDVNVLPHVGKTDREYRILRIDGEIRWVRGQARLVYDDDGQPIRIDGTTVDISDLKRVEFALKDNQATQQAILEAIPDLLMRVNGDGYILNLISGGEITLYGPIAADQRQSIYQSFPKPLADQRMQYIQKALATGTRQRYEHALELNGKLHYEESRVVPLNDTEVLIIVRNITERKQAEVTQTELNQKLQLVNAELNRLATVDGLTQIANRRSFDQALDLEWQRARRQQKLLSLILCDIDYFKPYNDNYGHLAGDDCLRHVAQVLSTAVRRSGDLAARYGGEEFVLLLPDTSLEGALQVIEYIQTTLADRSLPHAYSEVSPVLTLSFGLVCHCPSVKEHSPRELVHRADLALYEAKAQGRDRYVISSTADRPAKYPGQSR</sequence>
<evidence type="ECO:0000313" key="6">
    <source>
        <dbReference type="Proteomes" id="UP000249081"/>
    </source>
</evidence>
<dbReference type="PANTHER" id="PTHR45138">
    <property type="entry name" value="REGULATORY COMPONENTS OF SENSORY TRANSDUCTION SYSTEM"/>
    <property type="match status" value="1"/>
</dbReference>
<dbReference type="Pfam" id="PF08447">
    <property type="entry name" value="PAS_3"/>
    <property type="match status" value="1"/>
</dbReference>
<evidence type="ECO:0000259" key="4">
    <source>
        <dbReference type="PROSITE" id="PS50887"/>
    </source>
</evidence>
<feature type="domain" description="GGDEF" evidence="4">
    <location>
        <begin position="479"/>
        <end position="617"/>
    </location>
</feature>
<dbReference type="NCBIfam" id="TIGR00229">
    <property type="entry name" value="sensory_box"/>
    <property type="match status" value="2"/>
</dbReference>
<dbReference type="Proteomes" id="UP000249081">
    <property type="component" value="Unassembled WGS sequence"/>
</dbReference>
<dbReference type="SUPFAM" id="SSF55073">
    <property type="entry name" value="Nucleotide cyclase"/>
    <property type="match status" value="1"/>
</dbReference>
<dbReference type="CDD" id="cd01949">
    <property type="entry name" value="GGDEF"/>
    <property type="match status" value="1"/>
</dbReference>
<dbReference type="FunFam" id="3.30.70.270:FF:000001">
    <property type="entry name" value="Diguanylate cyclase domain protein"/>
    <property type="match status" value="1"/>
</dbReference>
<dbReference type="CDD" id="cd00130">
    <property type="entry name" value="PAS"/>
    <property type="match status" value="2"/>
</dbReference>
<dbReference type="InterPro" id="IPR050469">
    <property type="entry name" value="Diguanylate_Cyclase"/>
</dbReference>
<dbReference type="EMBL" id="QBMN01000208">
    <property type="protein sequence ID" value="PZO34395.1"/>
    <property type="molecule type" value="Genomic_DNA"/>
</dbReference>
<dbReference type="InterPro" id="IPR029787">
    <property type="entry name" value="Nucleotide_cyclase"/>
</dbReference>
<dbReference type="InterPro" id="IPR035965">
    <property type="entry name" value="PAS-like_dom_sf"/>
</dbReference>
<feature type="domain" description="PAS" evidence="2">
    <location>
        <begin position="42"/>
        <end position="95"/>
    </location>
</feature>
<dbReference type="GO" id="GO:0005886">
    <property type="term" value="C:plasma membrane"/>
    <property type="evidence" value="ECO:0007669"/>
    <property type="project" value="TreeGrafter"/>
</dbReference>
<dbReference type="PROSITE" id="PS50887">
    <property type="entry name" value="GGDEF"/>
    <property type="match status" value="1"/>
</dbReference>
<dbReference type="InterPro" id="IPR043128">
    <property type="entry name" value="Rev_trsase/Diguanyl_cyclase"/>
</dbReference>
<dbReference type="GO" id="GO:0052621">
    <property type="term" value="F:diguanylate cyclase activity"/>
    <property type="evidence" value="ECO:0007669"/>
    <property type="project" value="TreeGrafter"/>
</dbReference>
<organism evidence="5 6">
    <name type="scientific">Shackletoniella antarctica</name>
    <dbReference type="NCBI Taxonomy" id="268115"/>
    <lineage>
        <taxon>Bacteria</taxon>
        <taxon>Bacillati</taxon>
        <taxon>Cyanobacteriota</taxon>
        <taxon>Cyanophyceae</taxon>
        <taxon>Oculatellales</taxon>
        <taxon>Oculatellaceae</taxon>
        <taxon>Shackletoniella</taxon>
    </lineage>
</organism>
<evidence type="ECO:0000256" key="1">
    <source>
        <dbReference type="SAM" id="MobiDB-lite"/>
    </source>
</evidence>
<reference evidence="6" key="1">
    <citation type="submission" date="2018-04" db="EMBL/GenBank/DDBJ databases">
        <authorList>
            <person name="Cornet L."/>
        </authorList>
    </citation>
    <scope>NUCLEOTIDE SEQUENCE [LARGE SCALE GENOMIC DNA]</scope>
</reference>
<dbReference type="NCBIfam" id="TIGR00254">
    <property type="entry name" value="GGDEF"/>
    <property type="match status" value="1"/>
</dbReference>
<dbReference type="InterPro" id="IPR000014">
    <property type="entry name" value="PAS"/>
</dbReference>
<dbReference type="InterPro" id="IPR013656">
    <property type="entry name" value="PAS_4"/>
</dbReference>
<name>A0A2W4XIH8_9CYAN</name>
<dbReference type="GO" id="GO:0043709">
    <property type="term" value="P:cell adhesion involved in single-species biofilm formation"/>
    <property type="evidence" value="ECO:0007669"/>
    <property type="project" value="TreeGrafter"/>
</dbReference>
<dbReference type="InterPro" id="IPR000160">
    <property type="entry name" value="GGDEF_dom"/>
</dbReference>
<dbReference type="SMART" id="SM00086">
    <property type="entry name" value="PAC"/>
    <property type="match status" value="2"/>
</dbReference>
<feature type="region of interest" description="Disordered" evidence="1">
    <location>
        <begin position="1"/>
        <end position="28"/>
    </location>
</feature>
<feature type="domain" description="PAC" evidence="3">
    <location>
        <begin position="261"/>
        <end position="313"/>
    </location>
</feature>
<dbReference type="SMART" id="SM00267">
    <property type="entry name" value="GGDEF"/>
    <property type="match status" value="1"/>
</dbReference>
<feature type="compositionally biased region" description="Acidic residues" evidence="1">
    <location>
        <begin position="1"/>
        <end position="11"/>
    </location>
</feature>
<protein>
    <recommendedName>
        <fullName evidence="7">Diguanylate cyclase</fullName>
    </recommendedName>
</protein>
<dbReference type="PROSITE" id="PS50112">
    <property type="entry name" value="PAS"/>
    <property type="match status" value="2"/>
</dbReference>
<dbReference type="PANTHER" id="PTHR45138:SF9">
    <property type="entry name" value="DIGUANYLATE CYCLASE DGCM-RELATED"/>
    <property type="match status" value="1"/>
</dbReference>
<evidence type="ECO:0000259" key="2">
    <source>
        <dbReference type="PROSITE" id="PS50112"/>
    </source>
</evidence>
<dbReference type="Gene3D" id="3.30.70.270">
    <property type="match status" value="1"/>
</dbReference>
<accession>A0A2W4XIH8</accession>